<protein>
    <submittedName>
        <fullName evidence="1">Uncharacterized protein</fullName>
    </submittedName>
</protein>
<evidence type="ECO:0000313" key="2">
    <source>
        <dbReference type="Proteomes" id="UP000800092"/>
    </source>
</evidence>
<dbReference type="EMBL" id="ML991788">
    <property type="protein sequence ID" value="KAF2235865.1"/>
    <property type="molecule type" value="Genomic_DNA"/>
</dbReference>
<evidence type="ECO:0000313" key="1">
    <source>
        <dbReference type="EMBL" id="KAF2235865.1"/>
    </source>
</evidence>
<organism evidence="1 2">
    <name type="scientific">Viridothelium virens</name>
    <name type="common">Speckled blister lichen</name>
    <name type="synonym">Trypethelium virens</name>
    <dbReference type="NCBI Taxonomy" id="1048519"/>
    <lineage>
        <taxon>Eukaryota</taxon>
        <taxon>Fungi</taxon>
        <taxon>Dikarya</taxon>
        <taxon>Ascomycota</taxon>
        <taxon>Pezizomycotina</taxon>
        <taxon>Dothideomycetes</taxon>
        <taxon>Dothideomycetes incertae sedis</taxon>
        <taxon>Trypetheliales</taxon>
        <taxon>Trypetheliaceae</taxon>
        <taxon>Viridothelium</taxon>
    </lineage>
</organism>
<accession>A0A6A6HCN4</accession>
<sequence>MVYSIAVAVVLVYDLRNASRKSDGRLSNLLPSCHRCHLPRTALEFTCLAVGLGFAPFKVTTRSSLSQGYHGVRIGSMESEAWFVTVCFRVSSRIAELPSVEDVRRNEWFWNSRNIRFTPFTNLNSLCIILQSLTLCNCPFERQALKNDAADPTCTQVPDTYYHGGANSTHILICCHFRHRRISRDLTIRDYGTVRKAYRSCTMAHSSCSTFSVAHA</sequence>
<dbReference type="AlphaFoldDB" id="A0A6A6HCN4"/>
<keyword evidence="2" id="KW-1185">Reference proteome</keyword>
<dbReference type="Proteomes" id="UP000800092">
    <property type="component" value="Unassembled WGS sequence"/>
</dbReference>
<reference evidence="1" key="1">
    <citation type="journal article" date="2020" name="Stud. Mycol.">
        <title>101 Dothideomycetes genomes: a test case for predicting lifestyles and emergence of pathogens.</title>
        <authorList>
            <person name="Haridas S."/>
            <person name="Albert R."/>
            <person name="Binder M."/>
            <person name="Bloem J."/>
            <person name="Labutti K."/>
            <person name="Salamov A."/>
            <person name="Andreopoulos B."/>
            <person name="Baker S."/>
            <person name="Barry K."/>
            <person name="Bills G."/>
            <person name="Bluhm B."/>
            <person name="Cannon C."/>
            <person name="Castanera R."/>
            <person name="Culley D."/>
            <person name="Daum C."/>
            <person name="Ezra D."/>
            <person name="Gonzalez J."/>
            <person name="Henrissat B."/>
            <person name="Kuo A."/>
            <person name="Liang C."/>
            <person name="Lipzen A."/>
            <person name="Lutzoni F."/>
            <person name="Magnuson J."/>
            <person name="Mondo S."/>
            <person name="Nolan M."/>
            <person name="Ohm R."/>
            <person name="Pangilinan J."/>
            <person name="Park H.-J."/>
            <person name="Ramirez L."/>
            <person name="Alfaro M."/>
            <person name="Sun H."/>
            <person name="Tritt A."/>
            <person name="Yoshinaga Y."/>
            <person name="Zwiers L.-H."/>
            <person name="Turgeon B."/>
            <person name="Goodwin S."/>
            <person name="Spatafora J."/>
            <person name="Crous P."/>
            <person name="Grigoriev I."/>
        </authorList>
    </citation>
    <scope>NUCLEOTIDE SEQUENCE</scope>
    <source>
        <strain evidence="1">Tuck. ex Michener</strain>
    </source>
</reference>
<gene>
    <name evidence="1" type="ORF">EV356DRAFT_88413</name>
</gene>
<name>A0A6A6HCN4_VIRVR</name>
<proteinExistence type="predicted"/>